<protein>
    <recommendedName>
        <fullName evidence="2">BIG2 domain-containing protein</fullName>
    </recommendedName>
</protein>
<dbReference type="Pfam" id="PF13540">
    <property type="entry name" value="RCC1_2"/>
    <property type="match status" value="1"/>
</dbReference>
<evidence type="ECO:0000259" key="2">
    <source>
        <dbReference type="Pfam" id="PF02368"/>
    </source>
</evidence>
<feature type="signal peptide" evidence="1">
    <location>
        <begin position="1"/>
        <end position="25"/>
    </location>
</feature>
<name>A0AA37Q880_9BACT</name>
<reference evidence="3" key="1">
    <citation type="submission" date="2022-08" db="EMBL/GenBank/DDBJ databases">
        <title>Draft genome sequencing of Roseisolibacter agri AW1220.</title>
        <authorList>
            <person name="Tobiishi Y."/>
            <person name="Tonouchi A."/>
        </authorList>
    </citation>
    <scope>NUCLEOTIDE SEQUENCE</scope>
    <source>
        <strain evidence="3">AW1220</strain>
    </source>
</reference>
<dbReference type="Proteomes" id="UP001161325">
    <property type="component" value="Unassembled WGS sequence"/>
</dbReference>
<dbReference type="GO" id="GO:0005085">
    <property type="term" value="F:guanyl-nucleotide exchange factor activity"/>
    <property type="evidence" value="ECO:0007669"/>
    <property type="project" value="TreeGrafter"/>
</dbReference>
<dbReference type="PANTHER" id="PTHR45982:SF1">
    <property type="entry name" value="REGULATOR OF CHROMOSOME CONDENSATION"/>
    <property type="match status" value="1"/>
</dbReference>
<dbReference type="InterPro" id="IPR008964">
    <property type="entry name" value="Invasin/intimin_cell_adhesion"/>
</dbReference>
<dbReference type="Gene3D" id="2.130.10.30">
    <property type="entry name" value="Regulator of chromosome condensation 1/beta-lactamase-inhibitor protein II"/>
    <property type="match status" value="2"/>
</dbReference>
<accession>A0AA37Q880</accession>
<evidence type="ECO:0000313" key="4">
    <source>
        <dbReference type="Proteomes" id="UP001161325"/>
    </source>
</evidence>
<dbReference type="Gene3D" id="2.60.40.1080">
    <property type="match status" value="1"/>
</dbReference>
<dbReference type="InterPro" id="IPR000408">
    <property type="entry name" value="Reg_chr_condens"/>
</dbReference>
<proteinExistence type="predicted"/>
<dbReference type="PROSITE" id="PS51257">
    <property type="entry name" value="PROKAR_LIPOPROTEIN"/>
    <property type="match status" value="1"/>
</dbReference>
<dbReference type="SUPFAM" id="SSF50985">
    <property type="entry name" value="RCC1/BLIP-II"/>
    <property type="match status" value="1"/>
</dbReference>
<organism evidence="3 4">
    <name type="scientific">Roseisolibacter agri</name>
    <dbReference type="NCBI Taxonomy" id="2014610"/>
    <lineage>
        <taxon>Bacteria</taxon>
        <taxon>Pseudomonadati</taxon>
        <taxon>Gemmatimonadota</taxon>
        <taxon>Gemmatimonadia</taxon>
        <taxon>Gemmatimonadales</taxon>
        <taxon>Gemmatimonadaceae</taxon>
        <taxon>Roseisolibacter</taxon>
    </lineage>
</organism>
<feature type="chain" id="PRO_5041247757" description="BIG2 domain-containing protein" evidence="1">
    <location>
        <begin position="26"/>
        <end position="665"/>
    </location>
</feature>
<feature type="domain" description="BIG2" evidence="2">
    <location>
        <begin position="221"/>
        <end position="284"/>
    </location>
</feature>
<dbReference type="PROSITE" id="PS50012">
    <property type="entry name" value="RCC1_3"/>
    <property type="match status" value="1"/>
</dbReference>
<keyword evidence="1" id="KW-0732">Signal</keyword>
<dbReference type="RefSeq" id="WP_284349255.1">
    <property type="nucleotide sequence ID" value="NZ_BRXS01000002.1"/>
</dbReference>
<dbReference type="PRINTS" id="PR00633">
    <property type="entry name" value="RCCNDNSATION"/>
</dbReference>
<dbReference type="Pfam" id="PF02368">
    <property type="entry name" value="Big_2"/>
    <property type="match status" value="1"/>
</dbReference>
<comment type="caution">
    <text evidence="3">The sequence shown here is derived from an EMBL/GenBank/DDBJ whole genome shotgun (WGS) entry which is preliminary data.</text>
</comment>
<dbReference type="Pfam" id="PF00415">
    <property type="entry name" value="RCC1"/>
    <property type="match status" value="1"/>
</dbReference>
<dbReference type="GO" id="GO:0005737">
    <property type="term" value="C:cytoplasm"/>
    <property type="evidence" value="ECO:0007669"/>
    <property type="project" value="TreeGrafter"/>
</dbReference>
<dbReference type="InterPro" id="IPR051553">
    <property type="entry name" value="Ran_GTPase-activating"/>
</dbReference>
<evidence type="ECO:0000256" key="1">
    <source>
        <dbReference type="SAM" id="SignalP"/>
    </source>
</evidence>
<dbReference type="EMBL" id="BRXS01000002">
    <property type="protein sequence ID" value="GLC24811.1"/>
    <property type="molecule type" value="Genomic_DNA"/>
</dbReference>
<dbReference type="PANTHER" id="PTHR45982">
    <property type="entry name" value="REGULATOR OF CHROMOSOME CONDENSATION"/>
    <property type="match status" value="1"/>
</dbReference>
<dbReference type="InterPro" id="IPR003343">
    <property type="entry name" value="Big_2"/>
</dbReference>
<keyword evidence="4" id="KW-1185">Reference proteome</keyword>
<sequence length="665" mass="68240">MRHRQQLLHIARTVALALVFALGLAGCGEGDPAPVGPPAVATVGLSSATPTIAPGDSLVVVAAPVDASGQPVPGAAVTWTWSDSLAIAGVADGATLRLRALRPATLQVFAHSGSASGALQLTVRFPEPSAMRVVVSTGDSLVVGGAPLVFVTVFDSLGRTVSDRQPLLTTADPTIAEIRFSSAGPRLHALAPGRTEVIATLGTLRASAAVRVWAPPRYVFPDTSVLLPGLARALRAQELPMDQQARVITADGWRTSAPGVATVSASGEVTAIAPGRATISAIVGPDTLRALVVVKPPAAPIEFVDVVPRAPCAVARDGGIYCWGSGSYGQLGTDEIVDRCESFQPFSGAGRMWWVRSAYRCSALPVRVQSASRFVAGSGNGSGVCGLTDAATVECWGYVPTAARTSTVPVPIAPGLRVAAVDGTCLLTTAGAVHCWGGWSAPIFGDESRTADLPRPVPSPVAFRQIGVGPSHLCGVTADGAVYCWGSNYAGQIGVADSPQAPGCFTACEPSPRRVEGVPPARLVRPVAFASTCALDLAGVARCWGQALTNGRRENSPLPAPIPDAPPFVSLASGGSAACGLTASGETWCWGSSFFRRDGTVGDLRERAERAAPDFPLRALSVDVGAACGLGVDGVLWCWGQGLLGDGVVPASPFAWRIARVAGQR</sequence>
<evidence type="ECO:0000313" key="3">
    <source>
        <dbReference type="EMBL" id="GLC24811.1"/>
    </source>
</evidence>
<gene>
    <name evidence="3" type="ORF">rosag_13240</name>
</gene>
<dbReference type="AlphaFoldDB" id="A0AA37Q880"/>
<dbReference type="InterPro" id="IPR009091">
    <property type="entry name" value="RCC1/BLIP-II"/>
</dbReference>
<dbReference type="SUPFAM" id="SSF49373">
    <property type="entry name" value="Invasin/intimin cell-adhesion fragments"/>
    <property type="match status" value="1"/>
</dbReference>